<evidence type="ECO:0000313" key="5">
    <source>
        <dbReference type="EMBL" id="KAK4501905.1"/>
    </source>
</evidence>
<accession>A0ABR0EK56</accession>
<dbReference type="Gene3D" id="3.20.20.140">
    <property type="entry name" value="Metal-dependent hydrolases"/>
    <property type="match status" value="1"/>
</dbReference>
<comment type="caution">
    <text evidence="5">The sequence shown here is derived from an EMBL/GenBank/DDBJ whole genome shotgun (WGS) entry which is preliminary data.</text>
</comment>
<evidence type="ECO:0000313" key="6">
    <source>
        <dbReference type="Proteomes" id="UP001305779"/>
    </source>
</evidence>
<evidence type="ECO:0000256" key="3">
    <source>
        <dbReference type="RuleBase" id="RU366045"/>
    </source>
</evidence>
<dbReference type="Proteomes" id="UP001305779">
    <property type="component" value="Unassembled WGS sequence"/>
</dbReference>
<dbReference type="InterPro" id="IPR032466">
    <property type="entry name" value="Metal_Hydrolase"/>
</dbReference>
<evidence type="ECO:0000256" key="1">
    <source>
        <dbReference type="ARBA" id="ARBA00022793"/>
    </source>
</evidence>
<evidence type="ECO:0000259" key="4">
    <source>
        <dbReference type="Pfam" id="PF04909"/>
    </source>
</evidence>
<evidence type="ECO:0000256" key="2">
    <source>
        <dbReference type="ARBA" id="ARBA00023239"/>
    </source>
</evidence>
<dbReference type="InterPro" id="IPR006680">
    <property type="entry name" value="Amidohydro-rel"/>
</dbReference>
<dbReference type="InterPro" id="IPR032465">
    <property type="entry name" value="ACMSD"/>
</dbReference>
<organism evidence="5 6">
    <name type="scientific">Zasmidium cellare</name>
    <name type="common">Wine cellar mold</name>
    <name type="synonym">Racodium cellare</name>
    <dbReference type="NCBI Taxonomy" id="395010"/>
    <lineage>
        <taxon>Eukaryota</taxon>
        <taxon>Fungi</taxon>
        <taxon>Dikarya</taxon>
        <taxon>Ascomycota</taxon>
        <taxon>Pezizomycotina</taxon>
        <taxon>Dothideomycetes</taxon>
        <taxon>Dothideomycetidae</taxon>
        <taxon>Mycosphaerellales</taxon>
        <taxon>Mycosphaerellaceae</taxon>
        <taxon>Zasmidium</taxon>
    </lineage>
</organism>
<dbReference type="Pfam" id="PF04909">
    <property type="entry name" value="Amidohydro_2"/>
    <property type="match status" value="1"/>
</dbReference>
<feature type="domain" description="Amidohydrolase-related" evidence="4">
    <location>
        <begin position="81"/>
        <end position="360"/>
    </location>
</feature>
<protein>
    <recommendedName>
        <fullName evidence="4">Amidohydrolase-related domain-containing protein</fullName>
    </recommendedName>
</protein>
<comment type="similarity">
    <text evidence="3">Belongs to the metallo-dependent hydrolases superfamily.</text>
</comment>
<proteinExistence type="inferred from homology"/>
<dbReference type="PANTHER" id="PTHR21240">
    <property type="entry name" value="2-AMINO-3-CARBOXYLMUCONATE-6-SEMIALDEHYDE DECARBOXYLASE"/>
    <property type="match status" value="1"/>
</dbReference>
<dbReference type="SUPFAM" id="SSF51556">
    <property type="entry name" value="Metallo-dependent hydrolases"/>
    <property type="match status" value="1"/>
</dbReference>
<keyword evidence="1 3" id="KW-0210">Decarboxylase</keyword>
<keyword evidence="6" id="KW-1185">Reference proteome</keyword>
<keyword evidence="2 3" id="KW-0456">Lyase</keyword>
<sequence length="363" mass="40140">MASRDVTSAEHIERSEGENSLPNDLKIIVVEEHTLAPPHLTAKFPTSDPTIQLAAWHAKTTLDYPGFKEYGVPRLMGKIPRLEDMDQDGIAVQVLSRAASMNTGSMEGEAATALCRELNDAMAKQRDVDPARFKALCELPWQAPKLAAQELRRCVQQMGFVGAMLHGSVGGRFLDDPEFDEPLSAFEELDVPLYLHPGVPPKAVIDAYYTMPGKNGITAMLASAGWGWHSEVAIHVLRLATSGTLDRHQKLKIVVGHQGEMLPIMMERLGEMFHPEAFGFKRTVPEMLRSQVWIAISGMFSVQVTELSVKAFGADRVLFAVDYPMISSEGVTEFLKELSQALPPEVLRKICQTNSEELFKVKA</sequence>
<name>A0ABR0EK56_ZASCE</name>
<gene>
    <name evidence="5" type="ORF">PRZ48_007714</name>
</gene>
<dbReference type="PANTHER" id="PTHR21240:SF30">
    <property type="entry name" value="AMIDOHYDROLASE-RELATED DOMAIN-CONTAINING PROTEIN-RELATED"/>
    <property type="match status" value="1"/>
</dbReference>
<reference evidence="5 6" key="1">
    <citation type="journal article" date="2023" name="G3 (Bethesda)">
        <title>A chromosome-level genome assembly of Zasmidium syzygii isolated from banana leaves.</title>
        <authorList>
            <person name="van Westerhoven A.C."/>
            <person name="Mehrabi R."/>
            <person name="Talebi R."/>
            <person name="Steentjes M.B.F."/>
            <person name="Corcolon B."/>
            <person name="Chong P.A."/>
            <person name="Kema G.H.J."/>
            <person name="Seidl M.F."/>
        </authorList>
    </citation>
    <scope>NUCLEOTIDE SEQUENCE [LARGE SCALE GENOMIC DNA]</scope>
    <source>
        <strain evidence="5 6">P124</strain>
    </source>
</reference>
<dbReference type="EMBL" id="JAXOVC010000005">
    <property type="protein sequence ID" value="KAK4501905.1"/>
    <property type="molecule type" value="Genomic_DNA"/>
</dbReference>